<dbReference type="EMBL" id="JAGFMF010011573">
    <property type="protein sequence ID" value="KAG8520330.1"/>
    <property type="molecule type" value="Genomic_DNA"/>
</dbReference>
<dbReference type="GO" id="GO:0006607">
    <property type="term" value="P:NLS-bearing protein import into nucleus"/>
    <property type="evidence" value="ECO:0007669"/>
    <property type="project" value="TreeGrafter"/>
</dbReference>
<dbReference type="GO" id="GO:0051028">
    <property type="term" value="P:mRNA transport"/>
    <property type="evidence" value="ECO:0007669"/>
    <property type="project" value="UniProtKB-UniRule"/>
</dbReference>
<evidence type="ECO:0000256" key="2">
    <source>
        <dbReference type="ARBA" id="ARBA00009454"/>
    </source>
</evidence>
<evidence type="ECO:0000313" key="16">
    <source>
        <dbReference type="EMBL" id="KAG8520330.1"/>
    </source>
</evidence>
<accession>A0A8J6ANC2</accession>
<comment type="subcellular location">
    <subcellularLocation>
        <location evidence="1">Nucleus</location>
        <location evidence="1">Nuclear pore complex</location>
    </subcellularLocation>
</comment>
<feature type="domain" description="RRM Nup35-type" evidence="15">
    <location>
        <begin position="149"/>
        <end position="241"/>
    </location>
</feature>
<protein>
    <recommendedName>
        <fullName evidence="3">Nucleoporin NUP35</fullName>
    </recommendedName>
    <alternativeName>
        <fullName evidence="12">35 kDa nucleoporin</fullName>
    </alternativeName>
    <alternativeName>
        <fullName evidence="11">Nuclear pore complex protein Nup53</fullName>
    </alternativeName>
    <alternativeName>
        <fullName evidence="10">Nucleoporin NUP53</fullName>
    </alternativeName>
</protein>
<dbReference type="PANTHER" id="PTHR21527">
    <property type="entry name" value="NUCLEOPORIN NUP35"/>
    <property type="match status" value="1"/>
</dbReference>
<reference evidence="16" key="1">
    <citation type="journal article" date="2021" name="Evol. Appl.">
        <title>The genome of the Pyrenean desman and the effects of bottlenecks and inbreeding on the genomic landscape of an endangered species.</title>
        <authorList>
            <person name="Escoda L."/>
            <person name="Castresana J."/>
        </authorList>
    </citation>
    <scope>NUCLEOTIDE SEQUENCE</scope>
    <source>
        <strain evidence="16">IBE-C5619</strain>
    </source>
</reference>
<dbReference type="GO" id="GO:0017056">
    <property type="term" value="F:structural constituent of nuclear pore"/>
    <property type="evidence" value="ECO:0007669"/>
    <property type="project" value="TreeGrafter"/>
</dbReference>
<dbReference type="PANTHER" id="PTHR21527:SF6">
    <property type="entry name" value="NUCLEOPORIN NUP35"/>
    <property type="match status" value="1"/>
</dbReference>
<keyword evidence="6" id="KW-0653">Protein transport</keyword>
<evidence type="ECO:0000256" key="3">
    <source>
        <dbReference type="ARBA" id="ARBA00016439"/>
    </source>
</evidence>
<dbReference type="GO" id="GO:0044613">
    <property type="term" value="C:nuclear pore central transport channel"/>
    <property type="evidence" value="ECO:0007669"/>
    <property type="project" value="TreeGrafter"/>
</dbReference>
<keyword evidence="7" id="KW-0811">Translocation</keyword>
<feature type="non-terminal residue" evidence="16">
    <location>
        <position position="1"/>
    </location>
</feature>
<dbReference type="GO" id="GO:0006999">
    <property type="term" value="P:nuclear pore organization"/>
    <property type="evidence" value="ECO:0007669"/>
    <property type="project" value="TreeGrafter"/>
</dbReference>
<evidence type="ECO:0000256" key="5">
    <source>
        <dbReference type="ARBA" id="ARBA00022816"/>
    </source>
</evidence>
<evidence type="ECO:0000256" key="6">
    <source>
        <dbReference type="ARBA" id="ARBA00022927"/>
    </source>
</evidence>
<dbReference type="GO" id="GO:0003676">
    <property type="term" value="F:nucleic acid binding"/>
    <property type="evidence" value="ECO:0007669"/>
    <property type="project" value="InterPro"/>
</dbReference>
<dbReference type="AlphaFoldDB" id="A0A8J6ANC2"/>
<gene>
    <name evidence="16" type="ORF">J0S82_019493</name>
</gene>
<dbReference type="OrthoDB" id="3365060at2759"/>
<evidence type="ECO:0000256" key="1">
    <source>
        <dbReference type="ARBA" id="ARBA00004567"/>
    </source>
</evidence>
<evidence type="ECO:0000256" key="8">
    <source>
        <dbReference type="ARBA" id="ARBA00023132"/>
    </source>
</evidence>
<feature type="region of interest" description="Disordered" evidence="14">
    <location>
        <begin position="126"/>
        <end position="147"/>
    </location>
</feature>
<evidence type="ECO:0000256" key="13">
    <source>
        <dbReference type="PROSITE-ProRule" id="PRU00804"/>
    </source>
</evidence>
<proteinExistence type="inferred from homology"/>
<keyword evidence="9 13" id="KW-0539">Nucleus</keyword>
<dbReference type="GO" id="GO:0044615">
    <property type="term" value="C:nuclear pore nuclear basket"/>
    <property type="evidence" value="ECO:0007669"/>
    <property type="project" value="TreeGrafter"/>
</dbReference>
<comment type="caution">
    <text evidence="16">The sequence shown here is derived from an EMBL/GenBank/DDBJ whole genome shotgun (WGS) entry which is preliminary data.</text>
</comment>
<evidence type="ECO:0000313" key="17">
    <source>
        <dbReference type="Proteomes" id="UP000700334"/>
    </source>
</evidence>
<dbReference type="Proteomes" id="UP000700334">
    <property type="component" value="Unassembled WGS sequence"/>
</dbReference>
<keyword evidence="5 13" id="KW-0509">mRNA transport</keyword>
<evidence type="ECO:0000256" key="10">
    <source>
        <dbReference type="ARBA" id="ARBA00029997"/>
    </source>
</evidence>
<dbReference type="GO" id="GO:0005543">
    <property type="term" value="F:phospholipid binding"/>
    <property type="evidence" value="ECO:0007669"/>
    <property type="project" value="TreeGrafter"/>
</dbReference>
<dbReference type="Pfam" id="PF05172">
    <property type="entry name" value="RRM_Nup35"/>
    <property type="match status" value="1"/>
</dbReference>
<keyword evidence="17" id="KW-1185">Reference proteome</keyword>
<evidence type="ECO:0000256" key="12">
    <source>
        <dbReference type="ARBA" id="ARBA00030250"/>
    </source>
</evidence>
<evidence type="ECO:0000256" key="9">
    <source>
        <dbReference type="ARBA" id="ARBA00023242"/>
    </source>
</evidence>
<dbReference type="PROSITE" id="PS51472">
    <property type="entry name" value="RRM_NUP35"/>
    <property type="match status" value="1"/>
</dbReference>
<dbReference type="InterPro" id="IPR012677">
    <property type="entry name" value="Nucleotide-bd_a/b_plait_sf"/>
</dbReference>
<organism evidence="16 17">
    <name type="scientific">Galemys pyrenaicus</name>
    <name type="common">Iberian desman</name>
    <name type="synonym">Pyrenean desman</name>
    <dbReference type="NCBI Taxonomy" id="202257"/>
    <lineage>
        <taxon>Eukaryota</taxon>
        <taxon>Metazoa</taxon>
        <taxon>Chordata</taxon>
        <taxon>Craniata</taxon>
        <taxon>Vertebrata</taxon>
        <taxon>Euteleostomi</taxon>
        <taxon>Mammalia</taxon>
        <taxon>Eutheria</taxon>
        <taxon>Laurasiatheria</taxon>
        <taxon>Eulipotyphla</taxon>
        <taxon>Talpidae</taxon>
        <taxon>Galemys</taxon>
    </lineage>
</organism>
<evidence type="ECO:0000256" key="11">
    <source>
        <dbReference type="ARBA" id="ARBA00030113"/>
    </source>
</evidence>
<dbReference type="InterPro" id="IPR007846">
    <property type="entry name" value="RRM_NUP35_dom"/>
</dbReference>
<evidence type="ECO:0000256" key="14">
    <source>
        <dbReference type="SAM" id="MobiDB-lite"/>
    </source>
</evidence>
<sequence length="317" mass="33727">VMGWADPGSCGPCGGLGTGCWVGSSVYSPAAPDPPMLPETVPKSPEWLVLGTRVPGYNVKVLYFSIHLGSEPMLLGSPTSPKPGVNAQFLPGFLMGDLPAPVTPQPRSISGPSVGVMEMRSPLLAGGSPPQPVVPAHKDKSGAPPVRSIYDDISSPGLGSTPLTSRRQPNISVMQSPLVGVMTTTPGTETISLQMSNTGNWMHIRYQSKLQARKALSKDGRIFGESIMIGVKPCIDKNVMENSDRYTLSSPSLAFTPPIKTLGTPVQPGSTPRISTMRPLATAYKASTSDYQVISDRQTPKKDESLVSKAMEYMFGW</sequence>
<dbReference type="Gene3D" id="3.30.70.330">
    <property type="match status" value="1"/>
</dbReference>
<keyword evidence="8 13" id="KW-0906">Nuclear pore complex</keyword>
<dbReference type="InterPro" id="IPR035979">
    <property type="entry name" value="RBD_domain_sf"/>
</dbReference>
<evidence type="ECO:0000256" key="7">
    <source>
        <dbReference type="ARBA" id="ARBA00023010"/>
    </source>
</evidence>
<name>A0A8J6ANC2_GALPY</name>
<comment type="similarity">
    <text evidence="2">Belongs to the Nup35 family.</text>
</comment>
<evidence type="ECO:0000259" key="15">
    <source>
        <dbReference type="PROSITE" id="PS51472"/>
    </source>
</evidence>
<evidence type="ECO:0000256" key="4">
    <source>
        <dbReference type="ARBA" id="ARBA00022448"/>
    </source>
</evidence>
<dbReference type="SUPFAM" id="SSF54928">
    <property type="entry name" value="RNA-binding domain, RBD"/>
    <property type="match status" value="1"/>
</dbReference>
<keyword evidence="4 13" id="KW-0813">Transport</keyword>